<dbReference type="InterPro" id="IPR029017">
    <property type="entry name" value="Enolase-like_N"/>
</dbReference>
<dbReference type="SUPFAM" id="SSF54826">
    <property type="entry name" value="Enolase N-terminal domain-like"/>
    <property type="match status" value="1"/>
</dbReference>
<evidence type="ECO:0000256" key="15">
    <source>
        <dbReference type="ARBA" id="ARBA00023152"/>
    </source>
</evidence>
<dbReference type="PANTHER" id="PTHR11550">
    <property type="entry name" value="CTP SYNTHASE"/>
    <property type="match status" value="1"/>
</dbReference>
<gene>
    <name evidence="22" type="ORF">TTRE_0000857301</name>
</gene>
<dbReference type="InterPro" id="IPR020810">
    <property type="entry name" value="Enolase_C"/>
</dbReference>
<dbReference type="InterPro" id="IPR017456">
    <property type="entry name" value="CTP_synthase_N"/>
</dbReference>
<accession>A0A077ZKD1</accession>
<dbReference type="SFLD" id="SFLDS00001">
    <property type="entry name" value="Enolase"/>
    <property type="match status" value="1"/>
</dbReference>
<comment type="cofactor">
    <cofactor evidence="1">
        <name>Mg(2+)</name>
        <dbReference type="ChEBI" id="CHEBI:18420"/>
    </cofactor>
</comment>
<dbReference type="FunFam" id="3.30.390.10:FF:000001">
    <property type="entry name" value="Enolase"/>
    <property type="match status" value="1"/>
</dbReference>
<protein>
    <recommendedName>
        <fullName evidence="18 19">CTP synthase</fullName>
        <ecNumber evidence="19">6.3.4.2</ecNumber>
    </recommendedName>
    <alternativeName>
        <fullName evidence="19">UTP--ammonia ligase</fullName>
    </alternativeName>
</protein>
<keyword evidence="8 19" id="KW-0436">Ligase</keyword>
<name>A0A077ZKD1_TRITR</name>
<proteinExistence type="inferred from homology"/>
<dbReference type="Gene3D" id="3.40.50.300">
    <property type="entry name" value="P-loop containing nucleotide triphosphate hydrolases"/>
    <property type="match status" value="1"/>
</dbReference>
<reference evidence="22" key="1">
    <citation type="submission" date="2014-01" db="EMBL/GenBank/DDBJ databases">
        <authorList>
            <person name="Aslett M."/>
        </authorList>
    </citation>
    <scope>NUCLEOTIDE SEQUENCE</scope>
</reference>
<dbReference type="PRINTS" id="PR00148">
    <property type="entry name" value="ENOLASE"/>
</dbReference>
<keyword evidence="10 19" id="KW-0547">Nucleotide-binding</keyword>
<dbReference type="SMART" id="SM01193">
    <property type="entry name" value="Enolase_N"/>
    <property type="match status" value="1"/>
</dbReference>
<dbReference type="NCBIfam" id="NF003792">
    <property type="entry name" value="PRK05380.1"/>
    <property type="match status" value="1"/>
</dbReference>
<feature type="domain" description="Enolase C-terminal TIM barrel" evidence="20">
    <location>
        <begin position="678"/>
        <end position="965"/>
    </location>
</feature>
<evidence type="ECO:0000256" key="2">
    <source>
        <dbReference type="ARBA" id="ARBA00005031"/>
    </source>
</evidence>
<evidence type="ECO:0000256" key="12">
    <source>
        <dbReference type="ARBA" id="ARBA00022842"/>
    </source>
</evidence>
<evidence type="ECO:0000256" key="3">
    <source>
        <dbReference type="ARBA" id="ARBA00005171"/>
    </source>
</evidence>
<dbReference type="GO" id="GO:0003883">
    <property type="term" value="F:CTP synthase activity"/>
    <property type="evidence" value="ECO:0007669"/>
    <property type="project" value="UniProtKB-UniRule"/>
</dbReference>
<evidence type="ECO:0000256" key="16">
    <source>
        <dbReference type="ARBA" id="ARBA00023239"/>
    </source>
</evidence>
<sequence length="967" mass="104925">MTTNYIFVTGGVVSSLGKGIAAASLAAILEARGLNVTIMKLDPYINVDPGTMSPIQHGEVFVTEDGAETDLDLGHYERFIRTKMSRRNNFTTGRIYSDVLRKERRGDYLGATVQVIPHITNAIKERVLEGGEGHDVVLVEIGGTVGDIESLPFLEAIRQMAVEIGREHTLFMHLTLVPYMAASGEVKTKPTQHSVKELLSIGIQPDILICRSDRAVPANERAKIALFCNVPEKAVISLKDVDSIYKIPGLLKSQGLDDYICKRFSLNCPEANLSEWEQVIFEEANPVSEVTIGMVGKYIELPDAYKSVIEALKHGGLKNRVSVNIKLIDSQDVETRGVEILKGLDAILVPGGFGYRGVEGMITTARFARENNIPYLGICLGMQVALIDYARHVANMENANSTEFVPDCKYPVVALITEWRDENGNVEVRSEKSDLGGTMRLGAQQCQLVDDSLVRQLYNAPTIVERHRHRYEVNNMLLKQIEDAGLRVAGRSGDDQLVEIIEVPNHPWFVACQFHPEFTSTPRDGHPLFAGFENLMSKIVKIIGREIIDSRGNPTVEAEVHLEGGFVGMAAAPSGASTGSREALELRDGDKSRFLGKGVTKAVAAVNGPIAQALIGKDAKDQAGIDKIMIDLDGTENKSKFGANAILAVSLANAKAAAAAKGMPLYEHIAELNGTPGKYSMPVPMMNIINGGEHADNNVDIQEFMIQPVGAKTVKEAIRMGSEVFHHLAKVLKAKGMNTAVGDEGGYAPNLGSNAEALAVIAEAVKAAGYELGKDITLAMDCAASEFYKDGKYVLAGEGNKAFTSEEFTHFLEELTKQYPIVSIEDGLDESDWDGFAYQTKVLGDKIQLVGDDLFVTNTKILKEGIEKGIANSILIKFNQIGSLTETLAAIKMAKDAGYTAVISHRSGETEDATIADLAVGTAAGQIKTGSMSRSDRVAKYNQLIRIEEALSEKAPYNGRKEIKGQA</sequence>
<dbReference type="InterPro" id="IPR017926">
    <property type="entry name" value="GATASE"/>
</dbReference>
<dbReference type="HAMAP" id="MF_01227">
    <property type="entry name" value="PyrG"/>
    <property type="match status" value="1"/>
</dbReference>
<dbReference type="Proteomes" id="UP000030665">
    <property type="component" value="Unassembled WGS sequence"/>
</dbReference>
<evidence type="ECO:0000256" key="18">
    <source>
        <dbReference type="ARBA" id="ARBA00070745"/>
    </source>
</evidence>
<dbReference type="EMBL" id="HG806954">
    <property type="protein sequence ID" value="CDW60209.1"/>
    <property type="molecule type" value="Genomic_DNA"/>
</dbReference>
<dbReference type="InterPro" id="IPR020809">
    <property type="entry name" value="Enolase_CS"/>
</dbReference>
<keyword evidence="15" id="KW-0324">Glycolysis</keyword>
<dbReference type="PANTHER" id="PTHR11550:SF0">
    <property type="entry name" value="CTP SYNTHASE-RELATED"/>
    <property type="match status" value="1"/>
</dbReference>
<evidence type="ECO:0000256" key="19">
    <source>
        <dbReference type="RuleBase" id="RU810713"/>
    </source>
</evidence>
<dbReference type="UniPathway" id="UPA00159">
    <property type="reaction ID" value="UER00277"/>
</dbReference>
<dbReference type="OrthoDB" id="1739076at2759"/>
<dbReference type="Pfam" id="PF00117">
    <property type="entry name" value="GATase"/>
    <property type="match status" value="1"/>
</dbReference>
<dbReference type="SMART" id="SM01192">
    <property type="entry name" value="Enolase_C"/>
    <property type="match status" value="1"/>
</dbReference>
<dbReference type="GO" id="GO:0044210">
    <property type="term" value="P:'de novo' CTP biosynthetic process"/>
    <property type="evidence" value="ECO:0007669"/>
    <property type="project" value="UniProtKB-UniRule"/>
</dbReference>
<evidence type="ECO:0000256" key="4">
    <source>
        <dbReference type="ARBA" id="ARBA00007533"/>
    </source>
</evidence>
<dbReference type="SFLD" id="SFLDF00002">
    <property type="entry name" value="enolase"/>
    <property type="match status" value="1"/>
</dbReference>
<keyword evidence="9" id="KW-0479">Metal-binding</keyword>
<comment type="similarity">
    <text evidence="5">Belongs to the enolase family.</text>
</comment>
<dbReference type="NCBIfam" id="TIGR00337">
    <property type="entry name" value="PyrG"/>
    <property type="match status" value="1"/>
</dbReference>
<keyword evidence="23" id="KW-1185">Reference proteome</keyword>
<dbReference type="EC" id="6.3.4.2" evidence="19"/>
<dbReference type="CDD" id="cd03313">
    <property type="entry name" value="enolase"/>
    <property type="match status" value="1"/>
</dbReference>
<dbReference type="InterPro" id="IPR029062">
    <property type="entry name" value="Class_I_gatase-like"/>
</dbReference>
<evidence type="ECO:0000256" key="8">
    <source>
        <dbReference type="ARBA" id="ARBA00022598"/>
    </source>
</evidence>
<dbReference type="Gene3D" id="3.20.20.120">
    <property type="entry name" value="Enolase-like C-terminal domain"/>
    <property type="match status" value="1"/>
</dbReference>
<dbReference type="SUPFAM" id="SSF52317">
    <property type="entry name" value="Class I glutamine amidotransferase-like"/>
    <property type="match status" value="1"/>
</dbReference>
<comment type="function">
    <text evidence="19">Catalyzes the ATP-dependent amination of UTP to CTP with either L-glutamine or ammonia as the source of nitrogen.</text>
</comment>
<dbReference type="GO" id="GO:0019856">
    <property type="term" value="P:pyrimidine nucleobase biosynthetic process"/>
    <property type="evidence" value="ECO:0007669"/>
    <property type="project" value="TreeGrafter"/>
</dbReference>
<evidence type="ECO:0000256" key="6">
    <source>
        <dbReference type="ARBA" id="ARBA00022490"/>
    </source>
</evidence>
<dbReference type="AlphaFoldDB" id="A0A077ZKD1"/>
<evidence type="ECO:0000256" key="5">
    <source>
        <dbReference type="ARBA" id="ARBA00009604"/>
    </source>
</evidence>
<dbReference type="GO" id="GO:0042802">
    <property type="term" value="F:identical protein binding"/>
    <property type="evidence" value="ECO:0007669"/>
    <property type="project" value="TreeGrafter"/>
</dbReference>
<dbReference type="HAMAP" id="MF_00318">
    <property type="entry name" value="Enolase"/>
    <property type="match status" value="1"/>
</dbReference>
<feature type="domain" description="Enolase N-terminal" evidence="21">
    <location>
        <begin position="539"/>
        <end position="669"/>
    </location>
</feature>
<comment type="similarity">
    <text evidence="4 19">Belongs to the CTP synthase family.</text>
</comment>
<dbReference type="Pfam" id="PF00113">
    <property type="entry name" value="Enolase_C"/>
    <property type="match status" value="1"/>
</dbReference>
<dbReference type="FunFam" id="3.40.50.880:FF:000002">
    <property type="entry name" value="CTP synthase"/>
    <property type="match status" value="1"/>
</dbReference>
<dbReference type="SUPFAM" id="SSF52540">
    <property type="entry name" value="P-loop containing nucleoside triphosphate hydrolases"/>
    <property type="match status" value="1"/>
</dbReference>
<keyword evidence="16" id="KW-0456">Lyase</keyword>
<dbReference type="InterPro" id="IPR000941">
    <property type="entry name" value="Enolase"/>
</dbReference>
<dbReference type="SFLD" id="SFLDG00178">
    <property type="entry name" value="enolase"/>
    <property type="match status" value="1"/>
</dbReference>
<organism evidence="22 23">
    <name type="scientific">Trichuris trichiura</name>
    <name type="common">Whipworm</name>
    <name type="synonym">Trichocephalus trichiurus</name>
    <dbReference type="NCBI Taxonomy" id="36087"/>
    <lineage>
        <taxon>Eukaryota</taxon>
        <taxon>Metazoa</taxon>
        <taxon>Ecdysozoa</taxon>
        <taxon>Nematoda</taxon>
        <taxon>Enoplea</taxon>
        <taxon>Dorylaimia</taxon>
        <taxon>Trichinellida</taxon>
        <taxon>Trichuridae</taxon>
        <taxon>Trichuris</taxon>
    </lineage>
</organism>
<dbReference type="PROSITE" id="PS51273">
    <property type="entry name" value="GATASE_TYPE_1"/>
    <property type="match status" value="1"/>
</dbReference>
<evidence type="ECO:0000256" key="1">
    <source>
        <dbReference type="ARBA" id="ARBA00001946"/>
    </source>
</evidence>
<reference evidence="22" key="2">
    <citation type="submission" date="2014-03" db="EMBL/GenBank/DDBJ databases">
        <title>The whipworm genome and dual-species transcriptomics of an intimate host-pathogen interaction.</title>
        <authorList>
            <person name="Foth B.J."/>
            <person name="Tsai I.J."/>
            <person name="Reid A.J."/>
            <person name="Bancroft A.J."/>
            <person name="Nichol S."/>
            <person name="Tracey A."/>
            <person name="Holroyd N."/>
            <person name="Cotton J.A."/>
            <person name="Stanley E.J."/>
            <person name="Zarowiecki M."/>
            <person name="Liu J.Z."/>
            <person name="Huckvale T."/>
            <person name="Cooper P.J."/>
            <person name="Grencis R.K."/>
            <person name="Berriman M."/>
        </authorList>
    </citation>
    <scope>NUCLEOTIDE SEQUENCE [LARGE SCALE GENOMIC DNA]</scope>
</reference>
<dbReference type="FunFam" id="3.20.20.120:FF:000001">
    <property type="entry name" value="Enolase"/>
    <property type="match status" value="1"/>
</dbReference>
<keyword evidence="14 19" id="KW-0665">Pyrimidine biosynthesis</keyword>
<dbReference type="InterPro" id="IPR027417">
    <property type="entry name" value="P-loop_NTPase"/>
</dbReference>
<dbReference type="GO" id="GO:0004634">
    <property type="term" value="F:phosphopyruvate hydratase activity"/>
    <property type="evidence" value="ECO:0007669"/>
    <property type="project" value="InterPro"/>
</dbReference>
<evidence type="ECO:0000256" key="7">
    <source>
        <dbReference type="ARBA" id="ARBA00022525"/>
    </source>
</evidence>
<dbReference type="GO" id="GO:0097268">
    <property type="term" value="C:cytoophidium"/>
    <property type="evidence" value="ECO:0007669"/>
    <property type="project" value="UniProtKB-ARBA"/>
</dbReference>
<dbReference type="InterPro" id="IPR020811">
    <property type="entry name" value="Enolase_N"/>
</dbReference>
<dbReference type="InterPro" id="IPR033828">
    <property type="entry name" value="GATase1_CTP_Synthase"/>
</dbReference>
<dbReference type="GO" id="GO:0005524">
    <property type="term" value="F:ATP binding"/>
    <property type="evidence" value="ECO:0007669"/>
    <property type="project" value="UniProtKB-KW"/>
</dbReference>
<evidence type="ECO:0000313" key="23">
    <source>
        <dbReference type="Proteomes" id="UP000030665"/>
    </source>
</evidence>
<comment type="pathway">
    <text evidence="2">Carbohydrate degradation; glycolysis; pyruvate from D-glyceraldehyde 3-phosphate: step 4/5.</text>
</comment>
<evidence type="ECO:0000259" key="21">
    <source>
        <dbReference type="SMART" id="SM01193"/>
    </source>
</evidence>
<dbReference type="CDD" id="cd01746">
    <property type="entry name" value="GATase1_CTP_Synthase"/>
    <property type="match status" value="1"/>
</dbReference>
<evidence type="ECO:0000256" key="9">
    <source>
        <dbReference type="ARBA" id="ARBA00022723"/>
    </source>
</evidence>
<dbReference type="Pfam" id="PF06418">
    <property type="entry name" value="CTP_synth_N"/>
    <property type="match status" value="1"/>
</dbReference>
<dbReference type="Gene3D" id="3.30.390.10">
    <property type="entry name" value="Enolase-like, N-terminal domain"/>
    <property type="match status" value="1"/>
</dbReference>
<dbReference type="GO" id="GO:0006096">
    <property type="term" value="P:glycolytic process"/>
    <property type="evidence" value="ECO:0007669"/>
    <property type="project" value="UniProtKB-UniPathway"/>
</dbReference>
<dbReference type="CDD" id="cd03113">
    <property type="entry name" value="CTPS_N"/>
    <property type="match status" value="1"/>
</dbReference>
<dbReference type="SUPFAM" id="SSF51604">
    <property type="entry name" value="Enolase C-terminal domain-like"/>
    <property type="match status" value="1"/>
</dbReference>
<dbReference type="InterPro" id="IPR004468">
    <property type="entry name" value="CTP_synthase"/>
</dbReference>
<dbReference type="UniPathway" id="UPA00109">
    <property type="reaction ID" value="UER00187"/>
</dbReference>
<keyword evidence="11 19" id="KW-0067">ATP-binding</keyword>
<dbReference type="STRING" id="36087.A0A077ZKD1"/>
<dbReference type="NCBIfam" id="TIGR01060">
    <property type="entry name" value="eno"/>
    <property type="match status" value="1"/>
</dbReference>
<dbReference type="GO" id="GO:0000287">
    <property type="term" value="F:magnesium ion binding"/>
    <property type="evidence" value="ECO:0007669"/>
    <property type="project" value="InterPro"/>
</dbReference>
<dbReference type="Gene3D" id="3.40.50.880">
    <property type="match status" value="1"/>
</dbReference>
<dbReference type="GO" id="GO:0000015">
    <property type="term" value="C:phosphopyruvate hydratase complex"/>
    <property type="evidence" value="ECO:0007669"/>
    <property type="project" value="InterPro"/>
</dbReference>
<comment type="catalytic activity">
    <reaction evidence="17 19">
        <text>UTP + L-glutamine + ATP + H2O = CTP + L-glutamate + ADP + phosphate + 2 H(+)</text>
        <dbReference type="Rhea" id="RHEA:26426"/>
        <dbReference type="ChEBI" id="CHEBI:15377"/>
        <dbReference type="ChEBI" id="CHEBI:15378"/>
        <dbReference type="ChEBI" id="CHEBI:29985"/>
        <dbReference type="ChEBI" id="CHEBI:30616"/>
        <dbReference type="ChEBI" id="CHEBI:37563"/>
        <dbReference type="ChEBI" id="CHEBI:43474"/>
        <dbReference type="ChEBI" id="CHEBI:46398"/>
        <dbReference type="ChEBI" id="CHEBI:58359"/>
        <dbReference type="ChEBI" id="CHEBI:456216"/>
        <dbReference type="EC" id="6.3.4.2"/>
    </reaction>
</comment>
<keyword evidence="7" id="KW-0964">Secreted</keyword>
<evidence type="ECO:0000256" key="17">
    <source>
        <dbReference type="ARBA" id="ARBA00047781"/>
    </source>
</evidence>
<evidence type="ECO:0000256" key="14">
    <source>
        <dbReference type="ARBA" id="ARBA00022975"/>
    </source>
</evidence>
<dbReference type="PROSITE" id="PS00164">
    <property type="entry name" value="ENOLASE"/>
    <property type="match status" value="1"/>
</dbReference>
<evidence type="ECO:0000259" key="20">
    <source>
        <dbReference type="SMART" id="SM01192"/>
    </source>
</evidence>
<evidence type="ECO:0000256" key="10">
    <source>
        <dbReference type="ARBA" id="ARBA00022741"/>
    </source>
</evidence>
<keyword evidence="6" id="KW-0963">Cytoplasm</keyword>
<comment type="pathway">
    <text evidence="3 19">Pyrimidine metabolism; CTP biosynthesis via de novo pathway; CTP from UDP: step 2/2.</text>
</comment>
<keyword evidence="12" id="KW-0460">Magnesium</keyword>
<dbReference type="Pfam" id="PF03952">
    <property type="entry name" value="Enolase_N"/>
    <property type="match status" value="1"/>
</dbReference>
<evidence type="ECO:0000313" key="22">
    <source>
        <dbReference type="EMBL" id="CDW60209.1"/>
    </source>
</evidence>
<evidence type="ECO:0000256" key="11">
    <source>
        <dbReference type="ARBA" id="ARBA00022840"/>
    </source>
</evidence>
<dbReference type="InterPro" id="IPR036849">
    <property type="entry name" value="Enolase-like_C_sf"/>
</dbReference>
<keyword evidence="13 19" id="KW-0315">Glutamine amidotransferase</keyword>
<dbReference type="FunFam" id="3.40.50.300:FF:000009">
    <property type="entry name" value="CTP synthase"/>
    <property type="match status" value="1"/>
</dbReference>
<evidence type="ECO:0000256" key="13">
    <source>
        <dbReference type="ARBA" id="ARBA00022962"/>
    </source>
</evidence>